<evidence type="ECO:0000256" key="5">
    <source>
        <dbReference type="ARBA" id="ARBA00022597"/>
    </source>
</evidence>
<comment type="caution">
    <text evidence="12">The sequence shown here is derived from an EMBL/GenBank/DDBJ whole genome shotgun (WGS) entry which is preliminary data.</text>
</comment>
<keyword evidence="7" id="KW-0972">Capsule biogenesis/degradation</keyword>
<feature type="transmembrane region" description="Helical" evidence="10">
    <location>
        <begin position="48"/>
        <end position="73"/>
    </location>
</feature>
<evidence type="ECO:0000256" key="8">
    <source>
        <dbReference type="ARBA" id="ARBA00022989"/>
    </source>
</evidence>
<proteinExistence type="inferred from homology"/>
<gene>
    <name evidence="12" type="ORF">MCOL2_13664</name>
</gene>
<evidence type="ECO:0000256" key="10">
    <source>
        <dbReference type="RuleBase" id="RU361157"/>
    </source>
</evidence>
<keyword evidence="3 10" id="KW-0813">Transport</keyword>
<evidence type="ECO:0000256" key="2">
    <source>
        <dbReference type="ARBA" id="ARBA00007783"/>
    </source>
</evidence>
<feature type="domain" description="ABC transmembrane type-2" evidence="11">
    <location>
        <begin position="12"/>
        <end position="239"/>
    </location>
</feature>
<dbReference type="Pfam" id="PF01061">
    <property type="entry name" value="ABC2_membrane"/>
    <property type="match status" value="1"/>
</dbReference>
<dbReference type="PATRIC" id="fig|1265822.4.peg.2779"/>
<evidence type="ECO:0000256" key="9">
    <source>
        <dbReference type="ARBA" id="ARBA00023136"/>
    </source>
</evidence>
<evidence type="ECO:0000259" key="11">
    <source>
        <dbReference type="PROSITE" id="PS51012"/>
    </source>
</evidence>
<evidence type="ECO:0000256" key="4">
    <source>
        <dbReference type="ARBA" id="ARBA00022475"/>
    </source>
</evidence>
<evidence type="ECO:0000256" key="7">
    <source>
        <dbReference type="ARBA" id="ARBA00022903"/>
    </source>
</evidence>
<keyword evidence="8 10" id="KW-1133">Transmembrane helix</keyword>
<name>W7DLB2_9LIST</name>
<dbReference type="InterPro" id="IPR047817">
    <property type="entry name" value="ABC2_TM_bact-type"/>
</dbReference>
<protein>
    <recommendedName>
        <fullName evidence="10">Transport permease protein</fullName>
    </recommendedName>
</protein>
<dbReference type="PROSITE" id="PS51012">
    <property type="entry name" value="ABC_TM2"/>
    <property type="match status" value="1"/>
</dbReference>
<evidence type="ECO:0000256" key="3">
    <source>
        <dbReference type="ARBA" id="ARBA00022448"/>
    </source>
</evidence>
<comment type="subcellular location">
    <subcellularLocation>
        <location evidence="1 10">Cell membrane</location>
        <topology evidence="1 10">Multi-pass membrane protein</topology>
    </subcellularLocation>
</comment>
<evidence type="ECO:0000256" key="6">
    <source>
        <dbReference type="ARBA" id="ARBA00022692"/>
    </source>
</evidence>
<evidence type="ECO:0000313" key="13">
    <source>
        <dbReference type="Proteomes" id="UP000019241"/>
    </source>
</evidence>
<sequence length="246" mass="28233">MKKKAVHQNHFLGLFWEFLSPMIQIVIYYLIFGLRLGGQEMSASGVPYVYWMLIGVIPWFYISASINAGANSISSNLNLISKTQFPVEILPSMSVVRGLNGFFTMMGLFLCLYIGTGNFPTIYWLQFLYYFLAMILLLMALATLNAVIAVIFRDYQLIISSTMRLLFFVSGAVIDVTSNPDALLTKIFMLNPIVYIVEGFRDALLSRAWFFDHVWWGIYFFSVVAIILLTGVYISEKYKRHFIEYS</sequence>
<accession>W7DLB2</accession>
<keyword evidence="6 10" id="KW-0812">Transmembrane</keyword>
<comment type="caution">
    <text evidence="10">Lacks conserved residue(s) required for the propagation of feature annotation.</text>
</comment>
<reference evidence="12 13" key="1">
    <citation type="submission" date="2012-12" db="EMBL/GenBank/DDBJ databases">
        <title>Novel taxa of Listeriaceae from agricultural environments in the United States.</title>
        <authorList>
            <person name="den Bakker H.C."/>
            <person name="Allred A."/>
            <person name="Warchocki S."/>
            <person name="Wright E.M."/>
            <person name="Burrell A."/>
            <person name="Nightingale K.K."/>
            <person name="Kephart D."/>
            <person name="Wiedmann M."/>
        </authorList>
    </citation>
    <scope>NUCLEOTIDE SEQUENCE [LARGE SCALE GENOMIC DNA]</scope>
    <source>
        <strain evidence="12 13">FSL S10-1203</strain>
    </source>
</reference>
<dbReference type="PRINTS" id="PR00164">
    <property type="entry name" value="ABC2TRNSPORT"/>
</dbReference>
<evidence type="ECO:0000256" key="1">
    <source>
        <dbReference type="ARBA" id="ARBA00004651"/>
    </source>
</evidence>
<dbReference type="EMBL" id="AODM01000044">
    <property type="protein sequence ID" value="EUJ52469.1"/>
    <property type="molecule type" value="Genomic_DNA"/>
</dbReference>
<feature type="transmembrane region" description="Helical" evidence="10">
    <location>
        <begin position="94"/>
        <end position="115"/>
    </location>
</feature>
<organism evidence="12 13">
    <name type="scientific">Listeria fleischmannii FSL S10-1203</name>
    <dbReference type="NCBI Taxonomy" id="1265822"/>
    <lineage>
        <taxon>Bacteria</taxon>
        <taxon>Bacillati</taxon>
        <taxon>Bacillota</taxon>
        <taxon>Bacilli</taxon>
        <taxon>Bacillales</taxon>
        <taxon>Listeriaceae</taxon>
        <taxon>Listeria</taxon>
    </lineage>
</organism>
<keyword evidence="4 10" id="KW-1003">Cell membrane</keyword>
<keyword evidence="9 10" id="KW-0472">Membrane</keyword>
<evidence type="ECO:0000313" key="12">
    <source>
        <dbReference type="EMBL" id="EUJ52469.1"/>
    </source>
</evidence>
<feature type="transmembrane region" description="Helical" evidence="10">
    <location>
        <begin position="127"/>
        <end position="150"/>
    </location>
</feature>
<dbReference type="InterPro" id="IPR000412">
    <property type="entry name" value="ABC_2_transport"/>
</dbReference>
<dbReference type="PANTHER" id="PTHR30413">
    <property type="entry name" value="INNER MEMBRANE TRANSPORT PERMEASE"/>
    <property type="match status" value="1"/>
</dbReference>
<dbReference type="PANTHER" id="PTHR30413:SF10">
    <property type="entry name" value="CAPSULE POLYSACCHARIDE EXPORT INNER-MEMBRANE PROTEIN CTRC"/>
    <property type="match status" value="1"/>
</dbReference>
<dbReference type="Proteomes" id="UP000019241">
    <property type="component" value="Unassembled WGS sequence"/>
</dbReference>
<dbReference type="AlphaFoldDB" id="W7DLB2"/>
<keyword evidence="5" id="KW-0762">Sugar transport</keyword>
<dbReference type="GO" id="GO:0043190">
    <property type="term" value="C:ATP-binding cassette (ABC) transporter complex"/>
    <property type="evidence" value="ECO:0007669"/>
    <property type="project" value="InterPro"/>
</dbReference>
<feature type="transmembrane region" description="Helical" evidence="10">
    <location>
        <begin position="214"/>
        <end position="234"/>
    </location>
</feature>
<feature type="transmembrane region" description="Helical" evidence="10">
    <location>
        <begin position="12"/>
        <end position="36"/>
    </location>
</feature>
<dbReference type="GO" id="GO:0015920">
    <property type="term" value="P:lipopolysaccharide transport"/>
    <property type="evidence" value="ECO:0007669"/>
    <property type="project" value="TreeGrafter"/>
</dbReference>
<dbReference type="GO" id="GO:0140359">
    <property type="term" value="F:ABC-type transporter activity"/>
    <property type="evidence" value="ECO:0007669"/>
    <property type="project" value="InterPro"/>
</dbReference>
<dbReference type="InterPro" id="IPR013525">
    <property type="entry name" value="ABC2_TM"/>
</dbReference>
<comment type="similarity">
    <text evidence="2 10">Belongs to the ABC-2 integral membrane protein family.</text>
</comment>